<proteinExistence type="predicted"/>
<keyword evidence="1" id="KW-0472">Membrane</keyword>
<feature type="transmembrane region" description="Helical" evidence="1">
    <location>
        <begin position="179"/>
        <end position="200"/>
    </location>
</feature>
<accession>A0A8W7PU13</accession>
<protein>
    <submittedName>
        <fullName evidence="2">Uncharacterized protein</fullName>
    </submittedName>
</protein>
<organism evidence="2">
    <name type="scientific">Anopheles coluzzii</name>
    <name type="common">African malaria mosquito</name>
    <dbReference type="NCBI Taxonomy" id="1518534"/>
    <lineage>
        <taxon>Eukaryota</taxon>
        <taxon>Metazoa</taxon>
        <taxon>Ecdysozoa</taxon>
        <taxon>Arthropoda</taxon>
        <taxon>Hexapoda</taxon>
        <taxon>Insecta</taxon>
        <taxon>Pterygota</taxon>
        <taxon>Neoptera</taxon>
        <taxon>Endopterygota</taxon>
        <taxon>Diptera</taxon>
        <taxon>Nematocera</taxon>
        <taxon>Culicoidea</taxon>
        <taxon>Culicidae</taxon>
        <taxon>Anophelinae</taxon>
        <taxon>Anopheles</taxon>
    </lineage>
</organism>
<feature type="transmembrane region" description="Helical" evidence="1">
    <location>
        <begin position="370"/>
        <end position="390"/>
    </location>
</feature>
<dbReference type="EnsemblMetazoa" id="ACOM037663-RA">
    <property type="protein sequence ID" value="ACOM037663-PA.1"/>
    <property type="gene ID" value="ACOM037663"/>
</dbReference>
<dbReference type="Proteomes" id="UP000075882">
    <property type="component" value="Unassembled WGS sequence"/>
</dbReference>
<keyword evidence="1" id="KW-1133">Transmembrane helix</keyword>
<evidence type="ECO:0000313" key="2">
    <source>
        <dbReference type="EnsemblMetazoa" id="ACOM037663-PA.1"/>
    </source>
</evidence>
<keyword evidence="1" id="KW-0812">Transmembrane</keyword>
<sequence>MAWIGTTVLLLHPDVIDDARLEVRADDAEEGRQHGAGHERLHRTVDRRLARCHVVLMPVAPVQIAMVRPDVLLVDLVLERGLCSSEDSRLLLVPMRILFVDVSLFGILIVFVSMYWFLRMPSTSESGRLMSSEFSCRSYGWYAPGVVGISVPSILPAGTWWGPTVEEMPAGATWCTWPALLRGIGVVVVTQGYAAAVGAGSKRLAPPLAALFSRESSPVSGGCESTITFMSLAVIGSYLFRNVSPLSDAPRYSNATLPSAVMTGVILFCRCSPPVPLGPAPALPASNAPFLDASSSVAFGSTLYTMPTFPLGVEMILMESFLRSFRLLLIPDSVSASSPSSCITLSVPPLGVDPSGAPAASGCFACFLRLLLLLIIFGTVIVVVVVIVIIDESGLSTAFLQPLLMPTSSSSVASSSSSSLNRGFSFSSSSWCITRWKSSPTAVPAAAAVPPASVSAALGSTGTTASGAAAGASFCIISSSS</sequence>
<dbReference type="AlphaFoldDB" id="A0A8W7PU13"/>
<name>A0A8W7PU13_ANOCL</name>
<reference evidence="2" key="1">
    <citation type="submission" date="2022-08" db="UniProtKB">
        <authorList>
            <consortium name="EnsemblMetazoa"/>
        </authorList>
    </citation>
    <scope>IDENTIFICATION</scope>
</reference>
<feature type="transmembrane region" description="Helical" evidence="1">
    <location>
        <begin position="97"/>
        <end position="118"/>
    </location>
</feature>
<evidence type="ECO:0000256" key="1">
    <source>
        <dbReference type="SAM" id="Phobius"/>
    </source>
</evidence>
<feature type="transmembrane region" description="Helical" evidence="1">
    <location>
        <begin position="139"/>
        <end position="159"/>
    </location>
</feature>